<dbReference type="InterPro" id="IPR027417">
    <property type="entry name" value="P-loop_NTPase"/>
</dbReference>
<proteinExistence type="predicted"/>
<dbReference type="SUPFAM" id="SSF52540">
    <property type="entry name" value="P-loop containing nucleoside triphosphate hydrolases"/>
    <property type="match status" value="1"/>
</dbReference>
<dbReference type="Gene3D" id="1.10.8.430">
    <property type="entry name" value="Helical domain of apoptotic protease-activating factors"/>
    <property type="match status" value="1"/>
</dbReference>
<comment type="caution">
    <text evidence="3">The sequence shown here is derived from an EMBL/GenBank/DDBJ whole genome shotgun (WGS) entry which is preliminary data.</text>
</comment>
<keyword evidence="1" id="KW-0677">Repeat</keyword>
<organism evidence="3 4">
    <name type="scientific">Stylosanthes scabra</name>
    <dbReference type="NCBI Taxonomy" id="79078"/>
    <lineage>
        <taxon>Eukaryota</taxon>
        <taxon>Viridiplantae</taxon>
        <taxon>Streptophyta</taxon>
        <taxon>Embryophyta</taxon>
        <taxon>Tracheophyta</taxon>
        <taxon>Spermatophyta</taxon>
        <taxon>Magnoliopsida</taxon>
        <taxon>eudicotyledons</taxon>
        <taxon>Gunneridae</taxon>
        <taxon>Pentapetalae</taxon>
        <taxon>rosids</taxon>
        <taxon>fabids</taxon>
        <taxon>Fabales</taxon>
        <taxon>Fabaceae</taxon>
        <taxon>Papilionoideae</taxon>
        <taxon>50 kb inversion clade</taxon>
        <taxon>dalbergioids sensu lato</taxon>
        <taxon>Dalbergieae</taxon>
        <taxon>Pterocarpus clade</taxon>
        <taxon>Stylosanthes</taxon>
    </lineage>
</organism>
<keyword evidence="4" id="KW-1185">Reference proteome</keyword>
<gene>
    <name evidence="3" type="ORF">PIB30_058775</name>
</gene>
<sequence>MIITTRDEHILKGYGVDAIHKVSLLDSHDALELFFRKAFRSDRPSSSTCMELTPSILEYAQGVPLAIKVVGSFLYNRDASQWRDSLGRLKKYPDKKEVTGVLQISFEPLRKEEREIFLHIACFFRGQREEYVKRILDVCGLHPQIGIPVLKERSLIAIKNQEIHMHDMLQELGKKLVREKYPEEPALWSRVWLCGDFESALMSVEKGTNNVKAMVLDQKKYMPESRQLRIEGLSRFKDLKLLILYHKNFLGSLDFLSSNLQYLGWHGYPFPSLHTPTSNRNLFKWPQLSRLLFIMQFGEQKTKIRELTLYFTKFTLYICLIEKSVILDKVNPDLT</sequence>
<dbReference type="InterPro" id="IPR042197">
    <property type="entry name" value="Apaf_helical"/>
</dbReference>
<dbReference type="InterPro" id="IPR044974">
    <property type="entry name" value="Disease_R_plants"/>
</dbReference>
<dbReference type="EMBL" id="JASCZI010121327">
    <property type="protein sequence ID" value="MED6161229.1"/>
    <property type="molecule type" value="Genomic_DNA"/>
</dbReference>
<dbReference type="SUPFAM" id="SSF46785">
    <property type="entry name" value="Winged helix' DNA-binding domain"/>
    <property type="match status" value="1"/>
</dbReference>
<evidence type="ECO:0000256" key="1">
    <source>
        <dbReference type="ARBA" id="ARBA00022737"/>
    </source>
</evidence>
<evidence type="ECO:0000313" key="3">
    <source>
        <dbReference type="EMBL" id="MED6161229.1"/>
    </source>
</evidence>
<name>A0ABU6UJK3_9FABA</name>
<reference evidence="3 4" key="1">
    <citation type="journal article" date="2023" name="Plants (Basel)">
        <title>Bridging the Gap: Combining Genomics and Transcriptomics Approaches to Understand Stylosanthes scabra, an Orphan Legume from the Brazilian Caatinga.</title>
        <authorList>
            <person name="Ferreira-Neto J.R.C."/>
            <person name="da Silva M.D."/>
            <person name="Binneck E."/>
            <person name="de Melo N.F."/>
            <person name="da Silva R.H."/>
            <person name="de Melo A.L.T.M."/>
            <person name="Pandolfi V."/>
            <person name="Bustamante F.O."/>
            <person name="Brasileiro-Vidal A.C."/>
            <person name="Benko-Iseppon A.M."/>
        </authorList>
    </citation>
    <scope>NUCLEOTIDE SEQUENCE [LARGE SCALE GENOMIC DNA]</scope>
    <source>
        <tissue evidence="3">Leaves</tissue>
    </source>
</reference>
<dbReference type="PANTHER" id="PTHR11017">
    <property type="entry name" value="LEUCINE-RICH REPEAT-CONTAINING PROTEIN"/>
    <property type="match status" value="1"/>
</dbReference>
<accession>A0ABU6UJK3</accession>
<evidence type="ECO:0000259" key="2">
    <source>
        <dbReference type="Pfam" id="PF23282"/>
    </source>
</evidence>
<dbReference type="InterPro" id="IPR058192">
    <property type="entry name" value="WHD_ROQ1-like"/>
</dbReference>
<dbReference type="PANTHER" id="PTHR11017:SF290">
    <property type="entry name" value="ADP-RIBOSYL CYCLASE_CYCLIC ADP-RIBOSE HYDROLASE"/>
    <property type="match status" value="1"/>
</dbReference>
<feature type="domain" description="Disease resistance protein Roq1-like winged-helix" evidence="2">
    <location>
        <begin position="112"/>
        <end position="180"/>
    </location>
</feature>
<protein>
    <recommendedName>
        <fullName evidence="2">Disease resistance protein Roq1-like winged-helix domain-containing protein</fullName>
    </recommendedName>
</protein>
<dbReference type="Pfam" id="PF23282">
    <property type="entry name" value="WHD_ROQ1"/>
    <property type="match status" value="1"/>
</dbReference>
<dbReference type="Proteomes" id="UP001341840">
    <property type="component" value="Unassembled WGS sequence"/>
</dbReference>
<dbReference type="InterPro" id="IPR036390">
    <property type="entry name" value="WH_DNA-bd_sf"/>
</dbReference>
<evidence type="ECO:0000313" key="4">
    <source>
        <dbReference type="Proteomes" id="UP001341840"/>
    </source>
</evidence>